<gene>
    <name evidence="2" type="ORF">L873DRAFT_1125475</name>
</gene>
<dbReference type="EMBL" id="ML120405">
    <property type="protein sequence ID" value="RPA97311.1"/>
    <property type="molecule type" value="Genomic_DNA"/>
</dbReference>
<dbReference type="AlphaFoldDB" id="A0A3N4JKQ4"/>
<name>A0A3N4JKQ4_9PEZI</name>
<sequence length="138" mass="15354">MGNPILSLALRKYTPPAANSKDRVTPHVGAKAAPATPSRSSRTHAIRIHRISLQPTRLTASSQNLYSGSILLTNRSTSTLHAISMSNKHHNTLSRQSHHPDGRQERYKISHKLHHLIQHPHANGETKTYINITNAFQP</sequence>
<evidence type="ECO:0000313" key="2">
    <source>
        <dbReference type="EMBL" id="RPA97311.1"/>
    </source>
</evidence>
<evidence type="ECO:0000256" key="1">
    <source>
        <dbReference type="SAM" id="MobiDB-lite"/>
    </source>
</evidence>
<keyword evidence="3" id="KW-1185">Reference proteome</keyword>
<accession>A0A3N4JKQ4</accession>
<dbReference type="Proteomes" id="UP000276215">
    <property type="component" value="Unassembled WGS sequence"/>
</dbReference>
<proteinExistence type="predicted"/>
<feature type="region of interest" description="Disordered" evidence="1">
    <location>
        <begin position="17"/>
        <end position="43"/>
    </location>
</feature>
<reference evidence="2 3" key="1">
    <citation type="journal article" date="2018" name="Nat. Ecol. Evol.">
        <title>Pezizomycetes genomes reveal the molecular basis of ectomycorrhizal truffle lifestyle.</title>
        <authorList>
            <person name="Murat C."/>
            <person name="Payen T."/>
            <person name="Noel B."/>
            <person name="Kuo A."/>
            <person name="Morin E."/>
            <person name="Chen J."/>
            <person name="Kohler A."/>
            <person name="Krizsan K."/>
            <person name="Balestrini R."/>
            <person name="Da Silva C."/>
            <person name="Montanini B."/>
            <person name="Hainaut M."/>
            <person name="Levati E."/>
            <person name="Barry K.W."/>
            <person name="Belfiori B."/>
            <person name="Cichocki N."/>
            <person name="Clum A."/>
            <person name="Dockter R.B."/>
            <person name="Fauchery L."/>
            <person name="Guy J."/>
            <person name="Iotti M."/>
            <person name="Le Tacon F."/>
            <person name="Lindquist E.A."/>
            <person name="Lipzen A."/>
            <person name="Malagnac F."/>
            <person name="Mello A."/>
            <person name="Molinier V."/>
            <person name="Miyauchi S."/>
            <person name="Poulain J."/>
            <person name="Riccioni C."/>
            <person name="Rubini A."/>
            <person name="Sitrit Y."/>
            <person name="Splivallo R."/>
            <person name="Traeger S."/>
            <person name="Wang M."/>
            <person name="Zifcakova L."/>
            <person name="Wipf D."/>
            <person name="Zambonelli A."/>
            <person name="Paolocci F."/>
            <person name="Nowrousian M."/>
            <person name="Ottonello S."/>
            <person name="Baldrian P."/>
            <person name="Spatafora J.W."/>
            <person name="Henrissat B."/>
            <person name="Nagy L.G."/>
            <person name="Aury J.M."/>
            <person name="Wincker P."/>
            <person name="Grigoriev I.V."/>
            <person name="Bonfante P."/>
            <person name="Martin F.M."/>
        </authorList>
    </citation>
    <scope>NUCLEOTIDE SEQUENCE [LARGE SCALE GENOMIC DNA]</scope>
    <source>
        <strain evidence="2 3">120613-1</strain>
    </source>
</reference>
<organism evidence="2 3">
    <name type="scientific">Choiromyces venosus 120613-1</name>
    <dbReference type="NCBI Taxonomy" id="1336337"/>
    <lineage>
        <taxon>Eukaryota</taxon>
        <taxon>Fungi</taxon>
        <taxon>Dikarya</taxon>
        <taxon>Ascomycota</taxon>
        <taxon>Pezizomycotina</taxon>
        <taxon>Pezizomycetes</taxon>
        <taxon>Pezizales</taxon>
        <taxon>Tuberaceae</taxon>
        <taxon>Choiromyces</taxon>
    </lineage>
</organism>
<evidence type="ECO:0000313" key="3">
    <source>
        <dbReference type="Proteomes" id="UP000276215"/>
    </source>
</evidence>
<protein>
    <submittedName>
        <fullName evidence="2">Uncharacterized protein</fullName>
    </submittedName>
</protein>